<organism evidence="2 3">
    <name type="scientific">Corynebacterium bovis DSM 20582 = CIP 54.80</name>
    <dbReference type="NCBI Taxonomy" id="927655"/>
    <lineage>
        <taxon>Bacteria</taxon>
        <taxon>Bacillati</taxon>
        <taxon>Actinomycetota</taxon>
        <taxon>Actinomycetes</taxon>
        <taxon>Mycobacteriales</taxon>
        <taxon>Corynebacteriaceae</taxon>
        <taxon>Corynebacterium</taxon>
    </lineage>
</organism>
<evidence type="ECO:0000313" key="2">
    <source>
        <dbReference type="EMBL" id="MBB3116390.1"/>
    </source>
</evidence>
<dbReference type="RefSeq" id="WP_125186126.1">
    <property type="nucleotide sequence ID" value="NZ_AENJ01000025.1"/>
</dbReference>
<comment type="caution">
    <text evidence="2">The sequence shown here is derived from an EMBL/GenBank/DDBJ whole genome shotgun (WGS) entry which is preliminary data.</text>
</comment>
<feature type="region of interest" description="Disordered" evidence="1">
    <location>
        <begin position="186"/>
        <end position="215"/>
    </location>
</feature>
<dbReference type="AlphaFoldDB" id="A0A8H9Y8P0"/>
<evidence type="ECO:0000256" key="1">
    <source>
        <dbReference type="SAM" id="MobiDB-lite"/>
    </source>
</evidence>
<feature type="region of interest" description="Disordered" evidence="1">
    <location>
        <begin position="1"/>
        <end position="45"/>
    </location>
</feature>
<feature type="compositionally biased region" description="Low complexity" evidence="1">
    <location>
        <begin position="186"/>
        <end position="202"/>
    </location>
</feature>
<reference evidence="2" key="1">
    <citation type="submission" date="2020-08" db="EMBL/GenBank/DDBJ databases">
        <title>Sequencing the genomes of 1000 actinobacteria strains.</title>
        <authorList>
            <person name="Klenk H.-P."/>
        </authorList>
    </citation>
    <scope>NUCLEOTIDE SEQUENCE</scope>
    <source>
        <strain evidence="2">DSM 20582</strain>
    </source>
</reference>
<evidence type="ECO:0000313" key="3">
    <source>
        <dbReference type="Proteomes" id="UP000612712"/>
    </source>
</evidence>
<sequence>MTRHHPPQTTRQTTRHTTRRTTPTRPAGPSHPPGGPTGDPASRTRERCAAVLRHPRSRARLTPDWRPPAVRLSHEGLPVTVTVARRQVSSAMWESLTGSTAPADEALFVVTLTGEVTVPAAGTGRARRPTGRSSAVRTAGPFITSLFRRLTSGSPRTELLTDHRRGARGTVHRWTYTALVRERDLGGPAAPVGAPAEVPSGPACGGTAGRPRHAA</sequence>
<proteinExistence type="predicted"/>
<protein>
    <submittedName>
        <fullName evidence="2">Uncharacterized protein</fullName>
    </submittedName>
</protein>
<dbReference type="GeneID" id="60807734"/>
<accession>A0A8H9Y8P0</accession>
<dbReference type="EMBL" id="JACHWT010000006">
    <property type="protein sequence ID" value="MBB3116390.1"/>
    <property type="molecule type" value="Genomic_DNA"/>
</dbReference>
<dbReference type="Proteomes" id="UP000612712">
    <property type="component" value="Unassembled WGS sequence"/>
</dbReference>
<gene>
    <name evidence="2" type="ORF">FHU32_001625</name>
</gene>
<name>A0A8H9Y8P0_9CORY</name>